<dbReference type="InterPro" id="IPR036249">
    <property type="entry name" value="Thioredoxin-like_sf"/>
</dbReference>
<organism evidence="2 3">
    <name type="scientific">Pedobacter psychrodurus</name>
    <dbReference type="NCBI Taxonomy" id="2530456"/>
    <lineage>
        <taxon>Bacteria</taxon>
        <taxon>Pseudomonadati</taxon>
        <taxon>Bacteroidota</taxon>
        <taxon>Sphingobacteriia</taxon>
        <taxon>Sphingobacteriales</taxon>
        <taxon>Sphingobacteriaceae</taxon>
        <taxon>Pedobacter</taxon>
    </lineage>
</organism>
<keyword evidence="3" id="KW-1185">Reference proteome</keyword>
<evidence type="ECO:0000313" key="3">
    <source>
        <dbReference type="Proteomes" id="UP000293925"/>
    </source>
</evidence>
<dbReference type="OrthoDB" id="669323at2"/>
<reference evidence="2 3" key="1">
    <citation type="submission" date="2019-02" db="EMBL/GenBank/DDBJ databases">
        <title>Pedobacter sp. RP-3-21 sp. nov., isolated from Arctic soil.</title>
        <authorList>
            <person name="Dahal R.H."/>
        </authorList>
    </citation>
    <scope>NUCLEOTIDE SEQUENCE [LARGE SCALE GENOMIC DNA]</scope>
    <source>
        <strain evidence="2 3">RP-3-21</strain>
    </source>
</reference>
<evidence type="ECO:0000313" key="2">
    <source>
        <dbReference type="EMBL" id="TCD26767.1"/>
    </source>
</evidence>
<dbReference type="PANTHER" id="PTHR43640">
    <property type="entry name" value="OS07G0260300 PROTEIN"/>
    <property type="match status" value="1"/>
</dbReference>
<dbReference type="Pfam" id="PF00578">
    <property type="entry name" value="AhpC-TSA"/>
    <property type="match status" value="1"/>
</dbReference>
<comment type="caution">
    <text evidence="2">The sequence shown here is derived from an EMBL/GenBank/DDBJ whole genome shotgun (WGS) entry which is preliminary data.</text>
</comment>
<dbReference type="GO" id="GO:0016209">
    <property type="term" value="F:antioxidant activity"/>
    <property type="evidence" value="ECO:0007669"/>
    <property type="project" value="InterPro"/>
</dbReference>
<sequence>MKLITSIVWLLFFSLTQVFSQARLPNKLLWEQIKNSNLVNVKNKKTLIETKKNTAFVFLSPECPLCKNYTPVLNALAKQYPEVKIIGIVPGKSYTIDEINLFAKSYDALFDIYLDKNKSLTNTLKAKVTPEVILVDQKGNIRYRGLIDNWQAKLGVKRKVITEHYLDDAIKDINISNYKFTQTIPVGCLINDL</sequence>
<dbReference type="InterPro" id="IPR000866">
    <property type="entry name" value="AhpC/TSA"/>
</dbReference>
<proteinExistence type="predicted"/>
<feature type="domain" description="Thioredoxin" evidence="1">
    <location>
        <begin position="13"/>
        <end position="171"/>
    </location>
</feature>
<accession>A0A4R0Q302</accession>
<name>A0A4R0Q302_9SPHI</name>
<dbReference type="PROSITE" id="PS51352">
    <property type="entry name" value="THIOREDOXIN_2"/>
    <property type="match status" value="1"/>
</dbReference>
<dbReference type="GO" id="GO:0016491">
    <property type="term" value="F:oxidoreductase activity"/>
    <property type="evidence" value="ECO:0007669"/>
    <property type="project" value="InterPro"/>
</dbReference>
<dbReference type="Proteomes" id="UP000293925">
    <property type="component" value="Unassembled WGS sequence"/>
</dbReference>
<dbReference type="PANTHER" id="PTHR43640:SF1">
    <property type="entry name" value="THIOREDOXIN-DEPENDENT PEROXIREDOXIN"/>
    <property type="match status" value="1"/>
</dbReference>
<dbReference type="EMBL" id="SJSO01000008">
    <property type="protein sequence ID" value="TCD26767.1"/>
    <property type="molecule type" value="Genomic_DNA"/>
</dbReference>
<dbReference type="RefSeq" id="WP_131530608.1">
    <property type="nucleotide sequence ID" value="NZ_SJSO01000008.1"/>
</dbReference>
<dbReference type="Gene3D" id="3.40.30.10">
    <property type="entry name" value="Glutaredoxin"/>
    <property type="match status" value="1"/>
</dbReference>
<evidence type="ECO:0000259" key="1">
    <source>
        <dbReference type="PROSITE" id="PS51352"/>
    </source>
</evidence>
<dbReference type="AlphaFoldDB" id="A0A4R0Q302"/>
<dbReference type="InterPro" id="IPR047262">
    <property type="entry name" value="PRX-like1"/>
</dbReference>
<protein>
    <submittedName>
        <fullName evidence="2">Redoxin domain-containing protein</fullName>
    </submittedName>
</protein>
<dbReference type="SUPFAM" id="SSF52833">
    <property type="entry name" value="Thioredoxin-like"/>
    <property type="match status" value="1"/>
</dbReference>
<gene>
    <name evidence="2" type="ORF">EZ456_12480</name>
</gene>
<dbReference type="InterPro" id="IPR013766">
    <property type="entry name" value="Thioredoxin_domain"/>
</dbReference>